<sequence>MDDPDSGEWIHLKRGVDRGGCGLIGLRGHRIMLCGGVQPPSWSQGKPGRCPKILGMELWFESLRKDILVRRGTQIPYSAPVELVAGLGMEIASIYHNYNVIYDT</sequence>
<name>A0ACC0A293_CATRO</name>
<dbReference type="EMBL" id="CM044707">
    <property type="protein sequence ID" value="KAI5654183.1"/>
    <property type="molecule type" value="Genomic_DNA"/>
</dbReference>
<gene>
    <name evidence="1" type="ORF">M9H77_31370</name>
</gene>
<accession>A0ACC0A293</accession>
<protein>
    <submittedName>
        <fullName evidence="1">Uncharacterized protein</fullName>
    </submittedName>
</protein>
<dbReference type="Proteomes" id="UP001060085">
    <property type="component" value="Linkage Group LG07"/>
</dbReference>
<reference evidence="2" key="1">
    <citation type="journal article" date="2023" name="Nat. Plants">
        <title>Single-cell RNA sequencing provides a high-resolution roadmap for understanding the multicellular compartmentation of specialized metabolism.</title>
        <authorList>
            <person name="Sun S."/>
            <person name="Shen X."/>
            <person name="Li Y."/>
            <person name="Li Y."/>
            <person name="Wang S."/>
            <person name="Li R."/>
            <person name="Zhang H."/>
            <person name="Shen G."/>
            <person name="Guo B."/>
            <person name="Wei J."/>
            <person name="Xu J."/>
            <person name="St-Pierre B."/>
            <person name="Chen S."/>
            <person name="Sun C."/>
        </authorList>
    </citation>
    <scope>NUCLEOTIDE SEQUENCE [LARGE SCALE GENOMIC DNA]</scope>
</reference>
<organism evidence="1 2">
    <name type="scientific">Catharanthus roseus</name>
    <name type="common">Madagascar periwinkle</name>
    <name type="synonym">Vinca rosea</name>
    <dbReference type="NCBI Taxonomy" id="4058"/>
    <lineage>
        <taxon>Eukaryota</taxon>
        <taxon>Viridiplantae</taxon>
        <taxon>Streptophyta</taxon>
        <taxon>Embryophyta</taxon>
        <taxon>Tracheophyta</taxon>
        <taxon>Spermatophyta</taxon>
        <taxon>Magnoliopsida</taxon>
        <taxon>eudicotyledons</taxon>
        <taxon>Gunneridae</taxon>
        <taxon>Pentapetalae</taxon>
        <taxon>asterids</taxon>
        <taxon>lamiids</taxon>
        <taxon>Gentianales</taxon>
        <taxon>Apocynaceae</taxon>
        <taxon>Rauvolfioideae</taxon>
        <taxon>Vinceae</taxon>
        <taxon>Catharanthinae</taxon>
        <taxon>Catharanthus</taxon>
    </lineage>
</organism>
<evidence type="ECO:0000313" key="2">
    <source>
        <dbReference type="Proteomes" id="UP001060085"/>
    </source>
</evidence>
<evidence type="ECO:0000313" key="1">
    <source>
        <dbReference type="EMBL" id="KAI5654183.1"/>
    </source>
</evidence>
<proteinExistence type="predicted"/>
<keyword evidence="2" id="KW-1185">Reference proteome</keyword>
<comment type="caution">
    <text evidence="1">The sequence shown here is derived from an EMBL/GenBank/DDBJ whole genome shotgun (WGS) entry which is preliminary data.</text>
</comment>